<dbReference type="Proteomes" id="UP000694382">
    <property type="component" value="Unassembled WGS sequence"/>
</dbReference>
<dbReference type="AlphaFoldDB" id="A0A8U8C5R5"/>
<accession>A0A8U8C5R5</accession>
<protein>
    <submittedName>
        <fullName evidence="1">Uncharacterized protein</fullName>
    </submittedName>
</protein>
<sequence length="77" mass="8235">MGCNMCVVQKPEEQHRVMLQVSGKEGPRRGGPRGGSKEPLVLQVLRRSPRGPAGAHPPPPPGTQTDISFESRLGAEP</sequence>
<dbReference type="Ensembl" id="ENSCPVT00000028521.1">
    <property type="protein sequence ID" value="ENSCPVP00000023785.1"/>
    <property type="gene ID" value="ENSCPVG00000018250.1"/>
</dbReference>
<organism evidence="1 2">
    <name type="scientific">Geospiza parvula</name>
    <name type="common">Small tree-finch</name>
    <name type="synonym">Camarhynchus parvulus</name>
    <dbReference type="NCBI Taxonomy" id="87175"/>
    <lineage>
        <taxon>Eukaryota</taxon>
        <taxon>Metazoa</taxon>
        <taxon>Chordata</taxon>
        <taxon>Craniata</taxon>
        <taxon>Vertebrata</taxon>
        <taxon>Euteleostomi</taxon>
        <taxon>Archelosauria</taxon>
        <taxon>Archosauria</taxon>
        <taxon>Dinosauria</taxon>
        <taxon>Saurischia</taxon>
        <taxon>Theropoda</taxon>
        <taxon>Coelurosauria</taxon>
        <taxon>Aves</taxon>
        <taxon>Neognathae</taxon>
        <taxon>Neoaves</taxon>
        <taxon>Telluraves</taxon>
        <taxon>Australaves</taxon>
        <taxon>Passeriformes</taxon>
        <taxon>Thraupidae</taxon>
        <taxon>Camarhynchus</taxon>
    </lineage>
</organism>
<name>A0A8U8C5R5_GEOPR</name>
<evidence type="ECO:0000313" key="2">
    <source>
        <dbReference type="Proteomes" id="UP000694382"/>
    </source>
</evidence>
<proteinExistence type="predicted"/>
<reference evidence="1" key="1">
    <citation type="submission" date="2025-08" db="UniProtKB">
        <authorList>
            <consortium name="Ensembl"/>
        </authorList>
    </citation>
    <scope>IDENTIFICATION</scope>
</reference>
<reference evidence="1" key="2">
    <citation type="submission" date="2025-09" db="UniProtKB">
        <authorList>
            <consortium name="Ensembl"/>
        </authorList>
    </citation>
    <scope>IDENTIFICATION</scope>
</reference>
<keyword evidence="2" id="KW-1185">Reference proteome</keyword>
<evidence type="ECO:0000313" key="1">
    <source>
        <dbReference type="Ensembl" id="ENSCPVP00000023785.1"/>
    </source>
</evidence>